<dbReference type="AlphaFoldDB" id="S6BA03"/>
<name>S6BA03_BABBO</name>
<reference evidence="1" key="1">
    <citation type="journal article" date="2014" name="BMC Genomics">
        <title>The Babesia bovis gene and promoter model: an update from full-length EST analysis.</title>
        <authorList>
            <person name="Yamagishi J."/>
            <person name="Wakaguri H."/>
            <person name="Yokoyama N."/>
            <person name="Yamashita R."/>
            <person name="Suzuki Y."/>
            <person name="Xuan X."/>
            <person name="Igarashi I."/>
        </authorList>
    </citation>
    <scope>NUCLEOTIDE SEQUENCE</scope>
    <source>
        <strain evidence="1">Texas</strain>
    </source>
</reference>
<sequence>MHTMDRNTLPRSLYLWRAINHRVCKRPPLEHPWTYPDVQYALHQRFAFYGMDYATYAVRGDGKCLFNTLAAGFRLSGMTADRLRHFMNENYDKHLVELVKEYRPQDDYYTPEDLMKFSLAGLVGIDPDSPASVQHFDPALFHDKLTMMEEFKRQNDASHDDENLLEVLNGVDILGKRKDLTGDNAMEIASQIHREIKARHDKVFGSNIDIILFQDLFQFKLIFLNEVTAVVSSLFSHPGQVIHFALLTNYEGMRHFNLAGLVDVCTEDKPEVARPVSLIMAQDIPVALAIMLGDNDKPI</sequence>
<evidence type="ECO:0000313" key="1">
    <source>
        <dbReference type="EMBL" id="BAN66056.1"/>
    </source>
</evidence>
<proteinExistence type="evidence at transcript level"/>
<gene>
    <name evidence="1" type="primary">BBOV_III007330</name>
</gene>
<dbReference type="VEuPathDB" id="PiroplasmaDB:BBOV_III007330"/>
<accession>S6BA03</accession>
<protein>
    <recommendedName>
        <fullName evidence="2">OTU domain-containing protein</fullName>
    </recommendedName>
</protein>
<dbReference type="EMBL" id="AK442262">
    <property type="protein sequence ID" value="BAN66056.1"/>
    <property type="molecule type" value="mRNA"/>
</dbReference>
<evidence type="ECO:0008006" key="2">
    <source>
        <dbReference type="Google" id="ProtNLM"/>
    </source>
</evidence>
<organism evidence="1">
    <name type="scientific">Babesia bovis</name>
    <dbReference type="NCBI Taxonomy" id="5865"/>
    <lineage>
        <taxon>Eukaryota</taxon>
        <taxon>Sar</taxon>
        <taxon>Alveolata</taxon>
        <taxon>Apicomplexa</taxon>
        <taxon>Aconoidasida</taxon>
        <taxon>Piroplasmida</taxon>
        <taxon>Babesiidae</taxon>
        <taxon>Babesia</taxon>
    </lineage>
</organism>